<protein>
    <submittedName>
        <fullName evidence="1">Uncharacterized protein</fullName>
    </submittedName>
</protein>
<evidence type="ECO:0000313" key="1">
    <source>
        <dbReference type="EMBL" id="KAI6085067.1"/>
    </source>
</evidence>
<accession>A0ACC0CX57</accession>
<gene>
    <name evidence="1" type="ORF">F4821DRAFT_279621</name>
</gene>
<reference evidence="1 2" key="1">
    <citation type="journal article" date="2022" name="New Phytol.">
        <title>Ecological generalism drives hyperdiversity of secondary metabolite gene clusters in xylarialean endophytes.</title>
        <authorList>
            <person name="Franco M.E.E."/>
            <person name="Wisecaver J.H."/>
            <person name="Arnold A.E."/>
            <person name="Ju Y.M."/>
            <person name="Slot J.C."/>
            <person name="Ahrendt S."/>
            <person name="Moore L.P."/>
            <person name="Eastman K.E."/>
            <person name="Scott K."/>
            <person name="Konkel Z."/>
            <person name="Mondo S.J."/>
            <person name="Kuo A."/>
            <person name="Hayes R.D."/>
            <person name="Haridas S."/>
            <person name="Andreopoulos B."/>
            <person name="Riley R."/>
            <person name="LaButti K."/>
            <person name="Pangilinan J."/>
            <person name="Lipzen A."/>
            <person name="Amirebrahimi M."/>
            <person name="Yan J."/>
            <person name="Adam C."/>
            <person name="Keymanesh K."/>
            <person name="Ng V."/>
            <person name="Louie K."/>
            <person name="Northen T."/>
            <person name="Drula E."/>
            <person name="Henrissat B."/>
            <person name="Hsieh H.M."/>
            <person name="Youens-Clark K."/>
            <person name="Lutzoni F."/>
            <person name="Miadlikowska J."/>
            <person name="Eastwood D.C."/>
            <person name="Hamelin R.C."/>
            <person name="Grigoriev I.V."/>
            <person name="U'Ren J.M."/>
        </authorList>
    </citation>
    <scope>NUCLEOTIDE SEQUENCE [LARGE SCALE GENOMIC DNA]</scope>
    <source>
        <strain evidence="1 2">ER1909</strain>
    </source>
</reference>
<sequence length="890" mass="100480">METENTEAALEARERGNDLYKKGHFHEATKAYDKAVSLAPDDPTPLSNLSAVNFEAGKYAQCVEFAAKALSLLKLDPKTDALRQRLLIRQAKAYLHLSNLDEAEKLLGNIKPGEDLKGIHGLLKGLKKFGGFSSQPKLLREMLLQLPRIRPQLVNEPEYYGVGHDDVESLYTTALRDSTAKDPVLSMMFCGIGDARNLFQTSIQYNSYKGPQKLHITIVDIKPAVIARNLIIFHLMNESVVDVESKDIIRLSLAYIYFTQVIPPFAWEKLQETISKLLGSLEKEKQPFSFARIPVSQMDDIVWVLKSWQRGPATEYKTSRIRSTIAKELANERAILGALHRKFPECKPDHDVFVEFNVMFPPPDVLSTFEPELSTLAADFRSGSKGAHKRIHNYLDKHWKVNVTFVDAAWQATRGPDELPHFGQDPFQTIADLNFELPGPTVVERKSAYCIMKYAVKFFARASLSILILQKRLMIEVIVGDMIDILERLRYGHLDEYRQAGAQESSSTNVEWPQKYHIIHGSNVPDYLGGSLANFLYAGPVLKEGDGTGVTSNVLRNTSQFENLDRFNAEHLIMHDRAAIEKHFLMKLGGGGPPLHAILSMQAMTNIPPTMLAWYYRWESCHSRVSPLEQLMPQASLSKWLFAHFLKICLPFPRPTYDISQVYAPNNMTAFMRLLVQMAEVGYPGHWLSSIITSLSSGSITTAARAPRKYVLDKAAVDAVYPSRTMSVKPWSAEFTTLATMWRSVLPFTVVVPDGTLPPPEIIAEYSIFNPLLACSNANVSHFAVVFWNAGKYDDPPKVLRPFLLDDEKGDTTASAQKIRSDGIVILSTFRWNANNFLATFWLRSDVVSAMLKEDWIVCIWRIDDWTRVTPGQPLRVALQRGRTWRECVT</sequence>
<keyword evidence="2" id="KW-1185">Reference proteome</keyword>
<name>A0ACC0CX57_9PEZI</name>
<proteinExistence type="predicted"/>
<dbReference type="Proteomes" id="UP001497680">
    <property type="component" value="Unassembled WGS sequence"/>
</dbReference>
<comment type="caution">
    <text evidence="1">The sequence shown here is derived from an EMBL/GenBank/DDBJ whole genome shotgun (WGS) entry which is preliminary data.</text>
</comment>
<organism evidence="1 2">
    <name type="scientific">Hypoxylon rubiginosum</name>
    <dbReference type="NCBI Taxonomy" id="110542"/>
    <lineage>
        <taxon>Eukaryota</taxon>
        <taxon>Fungi</taxon>
        <taxon>Dikarya</taxon>
        <taxon>Ascomycota</taxon>
        <taxon>Pezizomycotina</taxon>
        <taxon>Sordariomycetes</taxon>
        <taxon>Xylariomycetidae</taxon>
        <taxon>Xylariales</taxon>
        <taxon>Hypoxylaceae</taxon>
        <taxon>Hypoxylon</taxon>
    </lineage>
</organism>
<dbReference type="EMBL" id="MU394329">
    <property type="protein sequence ID" value="KAI6085067.1"/>
    <property type="molecule type" value="Genomic_DNA"/>
</dbReference>
<evidence type="ECO:0000313" key="2">
    <source>
        <dbReference type="Proteomes" id="UP001497680"/>
    </source>
</evidence>